<reference evidence="1 2" key="1">
    <citation type="submission" date="2024-04" db="EMBL/GenBank/DDBJ databases">
        <title>Tritrichomonas musculus Genome.</title>
        <authorList>
            <person name="Alves-Ferreira E."/>
            <person name="Grigg M."/>
            <person name="Lorenzi H."/>
            <person name="Galac M."/>
        </authorList>
    </citation>
    <scope>NUCLEOTIDE SEQUENCE [LARGE SCALE GENOMIC DNA]</scope>
    <source>
        <strain evidence="1 2">EAF2021</strain>
    </source>
</reference>
<proteinExistence type="predicted"/>
<keyword evidence="2" id="KW-1185">Reference proteome</keyword>
<name>A0ABR2KF40_9EUKA</name>
<protein>
    <submittedName>
        <fullName evidence="1">Uncharacterized protein</fullName>
    </submittedName>
</protein>
<gene>
    <name evidence="1" type="ORF">M9Y10_034502</name>
</gene>
<dbReference type="Proteomes" id="UP001470230">
    <property type="component" value="Unassembled WGS sequence"/>
</dbReference>
<organism evidence="1 2">
    <name type="scientific">Tritrichomonas musculus</name>
    <dbReference type="NCBI Taxonomy" id="1915356"/>
    <lineage>
        <taxon>Eukaryota</taxon>
        <taxon>Metamonada</taxon>
        <taxon>Parabasalia</taxon>
        <taxon>Tritrichomonadida</taxon>
        <taxon>Tritrichomonadidae</taxon>
        <taxon>Tritrichomonas</taxon>
    </lineage>
</organism>
<sequence>MRLVGASTIQENTLGQELEQIQWKLNQIQTSKTVYSALLLFSQEIEDDQVLYTREPSLSDFNHNHPIDHNYVESQRKCLDKESIEEIVYQSKIGVLSGRIRTK</sequence>
<evidence type="ECO:0000313" key="1">
    <source>
        <dbReference type="EMBL" id="KAK8889748.1"/>
    </source>
</evidence>
<evidence type="ECO:0000313" key="2">
    <source>
        <dbReference type="Proteomes" id="UP001470230"/>
    </source>
</evidence>
<comment type="caution">
    <text evidence="1">The sequence shown here is derived from an EMBL/GenBank/DDBJ whole genome shotgun (WGS) entry which is preliminary data.</text>
</comment>
<dbReference type="EMBL" id="JAPFFF010000005">
    <property type="protein sequence ID" value="KAK8889748.1"/>
    <property type="molecule type" value="Genomic_DNA"/>
</dbReference>
<accession>A0ABR2KF40</accession>